<sequence length="76" mass="8651">MMGRRIQLPLPLMGFLIRSVFPKVCAWLFLLVARLSKCIHCIVEVPCTSKLESDSIGRLAYLARSRDSKDNEVTTR</sequence>
<reference evidence="1 2" key="1">
    <citation type="submission" date="2020-07" db="EMBL/GenBank/DDBJ databases">
        <title>Genomic Encyclopedia of Type Strains, Phase IV (KMG-V): Genome sequencing to study the core and pangenomes of soil and plant-associated prokaryotes.</title>
        <authorList>
            <person name="Whitman W."/>
        </authorList>
    </citation>
    <scope>NUCLEOTIDE SEQUENCE [LARGE SCALE GENOMIC DNA]</scope>
    <source>
        <strain evidence="1 2">M8UP22</strain>
    </source>
</reference>
<evidence type="ECO:0000313" key="1">
    <source>
        <dbReference type="EMBL" id="NYF88352.1"/>
    </source>
</evidence>
<accession>A0A852VFJ3</accession>
<proteinExistence type="predicted"/>
<protein>
    <submittedName>
        <fullName evidence="1">Uncharacterized protein</fullName>
    </submittedName>
</protein>
<dbReference type="EMBL" id="JACCCU010000001">
    <property type="protein sequence ID" value="NYF88352.1"/>
    <property type="molecule type" value="Genomic_DNA"/>
</dbReference>
<comment type="caution">
    <text evidence="1">The sequence shown here is derived from an EMBL/GenBank/DDBJ whole genome shotgun (WGS) entry which is preliminary data.</text>
</comment>
<organism evidence="1 2">
    <name type="scientific">Tunturiibacter lichenicola</name>
    <dbReference type="NCBI Taxonomy" id="2051959"/>
    <lineage>
        <taxon>Bacteria</taxon>
        <taxon>Pseudomonadati</taxon>
        <taxon>Acidobacteriota</taxon>
        <taxon>Terriglobia</taxon>
        <taxon>Terriglobales</taxon>
        <taxon>Acidobacteriaceae</taxon>
        <taxon>Tunturiibacter</taxon>
    </lineage>
</organism>
<dbReference type="AlphaFoldDB" id="A0A852VFJ3"/>
<dbReference type="Proteomes" id="UP000564385">
    <property type="component" value="Unassembled WGS sequence"/>
</dbReference>
<name>A0A852VFJ3_9BACT</name>
<gene>
    <name evidence="1" type="ORF">HDF08_000419</name>
</gene>
<evidence type="ECO:0000313" key="2">
    <source>
        <dbReference type="Proteomes" id="UP000564385"/>
    </source>
</evidence>